<dbReference type="InterPro" id="IPR035255">
    <property type="entry name" value="DUF5348"/>
</dbReference>
<accession>A0A926HSI7</accession>
<dbReference type="Gene3D" id="2.40.10.390">
    <property type="match status" value="1"/>
</dbReference>
<organism evidence="2 3">
    <name type="scientific">Yeguia hominis</name>
    <dbReference type="NCBI Taxonomy" id="2763662"/>
    <lineage>
        <taxon>Bacteria</taxon>
        <taxon>Bacillati</taxon>
        <taxon>Bacillota</taxon>
        <taxon>Clostridia</taxon>
        <taxon>Eubacteriales</taxon>
        <taxon>Yeguiaceae</taxon>
        <taxon>Yeguia</taxon>
    </lineage>
</organism>
<sequence>MKKQGVLIYDDVIGRMDIRFGPLDYYGGLHCGERLEVLLDGKWIPTRIELGEFWYLKGVKRIKLNGRIVRIED</sequence>
<dbReference type="Proteomes" id="UP000651482">
    <property type="component" value="Unassembled WGS sequence"/>
</dbReference>
<evidence type="ECO:0000259" key="1">
    <source>
        <dbReference type="Pfam" id="PF17295"/>
    </source>
</evidence>
<protein>
    <submittedName>
        <fullName evidence="2">DUF5348 domain-containing protein</fullName>
    </submittedName>
</protein>
<dbReference type="RefSeq" id="WP_249318817.1">
    <property type="nucleotide sequence ID" value="NZ_JACRSN010000006.1"/>
</dbReference>
<keyword evidence="3" id="KW-1185">Reference proteome</keyword>
<dbReference type="EMBL" id="JACRSN010000006">
    <property type="protein sequence ID" value="MBC8533436.1"/>
    <property type="molecule type" value="Genomic_DNA"/>
</dbReference>
<feature type="domain" description="DUF5348" evidence="1">
    <location>
        <begin position="5"/>
        <end position="71"/>
    </location>
</feature>
<proteinExistence type="predicted"/>
<dbReference type="AlphaFoldDB" id="A0A926HSI7"/>
<dbReference type="Pfam" id="PF17295">
    <property type="entry name" value="DUF5348"/>
    <property type="match status" value="1"/>
</dbReference>
<evidence type="ECO:0000313" key="3">
    <source>
        <dbReference type="Proteomes" id="UP000651482"/>
    </source>
</evidence>
<comment type="caution">
    <text evidence="2">The sequence shown here is derived from an EMBL/GenBank/DDBJ whole genome shotgun (WGS) entry which is preliminary data.</text>
</comment>
<gene>
    <name evidence="2" type="ORF">IAG03_05345</name>
</gene>
<evidence type="ECO:0000313" key="2">
    <source>
        <dbReference type="EMBL" id="MBC8533436.1"/>
    </source>
</evidence>
<name>A0A926HSI7_9FIRM</name>
<reference evidence="2" key="1">
    <citation type="submission" date="2020-08" db="EMBL/GenBank/DDBJ databases">
        <title>Genome public.</title>
        <authorList>
            <person name="Liu C."/>
            <person name="Sun Q."/>
        </authorList>
    </citation>
    <scope>NUCLEOTIDE SEQUENCE</scope>
    <source>
        <strain evidence="2">NSJ-40</strain>
    </source>
</reference>